<dbReference type="InterPro" id="IPR029062">
    <property type="entry name" value="Class_I_gatase-like"/>
</dbReference>
<keyword evidence="3 9" id="KW-0169">Cobalamin biosynthesis</keyword>
<comment type="similarity">
    <text evidence="2">Belongs to the CobB/CobQ family. CobQ subfamily.</text>
</comment>
<evidence type="ECO:0000259" key="11">
    <source>
        <dbReference type="Pfam" id="PF07685"/>
    </source>
</evidence>
<keyword evidence="4 9" id="KW-0436">Ligase</keyword>
<dbReference type="Gene3D" id="3.40.50.300">
    <property type="entry name" value="P-loop containing nucleotide triphosphate hydrolases"/>
    <property type="match status" value="2"/>
</dbReference>
<feature type="domain" description="CobQ/CobB/MinD/ParA nucleotide binding" evidence="10">
    <location>
        <begin position="9"/>
        <end position="186"/>
    </location>
</feature>
<accession>A0A6L8WAZ0</accession>
<dbReference type="PROSITE" id="PS51274">
    <property type="entry name" value="GATASE_COBBQ"/>
    <property type="match status" value="1"/>
</dbReference>
<evidence type="ECO:0000259" key="10">
    <source>
        <dbReference type="Pfam" id="PF01656"/>
    </source>
</evidence>
<dbReference type="GO" id="GO:0042242">
    <property type="term" value="F:cobyrinic acid a,c-diamide synthase activity"/>
    <property type="evidence" value="ECO:0007669"/>
    <property type="project" value="UniProtKB-UniRule"/>
</dbReference>
<dbReference type="GO" id="GO:0009236">
    <property type="term" value="P:cobalamin biosynthetic process"/>
    <property type="evidence" value="ECO:0007669"/>
    <property type="project" value="UniProtKB-UniRule"/>
</dbReference>
<sequence length="438" mass="46366">MAPSSAPAILIAAPASGSGKTTITLALLRAFRRNGIKVGSFKVGPDYIDPAFHTHASGKVCFNLDPWAMRKDCQAAVLDQVMNDCELVVGEGVMGLFDGARDGTGSTADVAAEWDLPIILVVDAKGQGASVTALLEGFNNHKSNICLSGVIFNKVGGPGHVHLLSEAAAKAGIPALGFIPKSDDLAINHRHLGLVQAREKRDLDEFLQKAADMIEDSCDLTAIREIAKTIRSQGDTPASAIPPLAQRIAIAEDDAFAFTYPHILAEWQRSGAEISFFSPLADEAPKPDADAIFLPGGYPELYAAILAASANFKTVVRAAAEASKPVYGECGGFMTLGNSLTDKNGLCHEMLGLLPVETSFATPKLHLGYRNATLKANCILGNLNEKFSAHEFHYASISEADKTPPLFDISDALGKDLGSVGATLNSVSGSFIHLIDRR</sequence>
<organism evidence="12 13">
    <name type="scientific">Sneathiella litorea</name>
    <dbReference type="NCBI Taxonomy" id="2606216"/>
    <lineage>
        <taxon>Bacteria</taxon>
        <taxon>Pseudomonadati</taxon>
        <taxon>Pseudomonadota</taxon>
        <taxon>Alphaproteobacteria</taxon>
        <taxon>Sneathiellales</taxon>
        <taxon>Sneathiellaceae</taxon>
        <taxon>Sneathiella</taxon>
    </lineage>
</organism>
<comment type="caution">
    <text evidence="12">The sequence shown here is derived from an EMBL/GenBank/DDBJ whole genome shotgun (WGS) entry which is preliminary data.</text>
</comment>
<dbReference type="SUPFAM" id="SSF52540">
    <property type="entry name" value="P-loop containing nucleoside triphosphate hydrolases"/>
    <property type="match status" value="1"/>
</dbReference>
<comment type="similarity">
    <text evidence="9">Belongs to the CobB/CbiA family.</text>
</comment>
<dbReference type="AlphaFoldDB" id="A0A6L8WAZ0"/>
<keyword evidence="7 9" id="KW-0460">Magnesium</keyword>
<keyword evidence="6 9" id="KW-0067">ATP-binding</keyword>
<evidence type="ECO:0000256" key="6">
    <source>
        <dbReference type="ARBA" id="ARBA00022840"/>
    </source>
</evidence>
<evidence type="ECO:0000256" key="8">
    <source>
        <dbReference type="ARBA" id="ARBA00022962"/>
    </source>
</evidence>
<gene>
    <name evidence="9" type="primary">cbiA</name>
    <name evidence="12" type="ORF">GQE98_11805</name>
</gene>
<feature type="domain" description="CobB/CobQ-like glutamine amidotransferase" evidence="11">
    <location>
        <begin position="247"/>
        <end position="435"/>
    </location>
</feature>
<evidence type="ECO:0000256" key="5">
    <source>
        <dbReference type="ARBA" id="ARBA00022741"/>
    </source>
</evidence>
<dbReference type="PANTHER" id="PTHR43873">
    <property type="entry name" value="COBYRINATE A,C-DIAMIDE SYNTHASE"/>
    <property type="match status" value="1"/>
</dbReference>
<dbReference type="Pfam" id="PF01656">
    <property type="entry name" value="CbiA"/>
    <property type="match status" value="1"/>
</dbReference>
<dbReference type="RefSeq" id="WP_161315832.1">
    <property type="nucleotide sequence ID" value="NZ_WTUW01000002.1"/>
</dbReference>
<dbReference type="InterPro" id="IPR004484">
    <property type="entry name" value="CbiA/CobB_synth"/>
</dbReference>
<evidence type="ECO:0000256" key="3">
    <source>
        <dbReference type="ARBA" id="ARBA00022573"/>
    </source>
</evidence>
<evidence type="ECO:0000256" key="7">
    <source>
        <dbReference type="ARBA" id="ARBA00022842"/>
    </source>
</evidence>
<keyword evidence="8 9" id="KW-0315">Glutamine amidotransferase</keyword>
<comment type="catalytic activity">
    <reaction evidence="9">
        <text>cob(II)yrinate + 2 L-glutamine + 2 ATP + 2 H2O = cob(II)yrinate a,c diamide + 2 L-glutamate + 2 ADP + 2 phosphate + 2 H(+)</text>
        <dbReference type="Rhea" id="RHEA:26289"/>
        <dbReference type="ChEBI" id="CHEBI:15377"/>
        <dbReference type="ChEBI" id="CHEBI:15378"/>
        <dbReference type="ChEBI" id="CHEBI:29985"/>
        <dbReference type="ChEBI" id="CHEBI:30616"/>
        <dbReference type="ChEBI" id="CHEBI:43474"/>
        <dbReference type="ChEBI" id="CHEBI:58359"/>
        <dbReference type="ChEBI" id="CHEBI:58537"/>
        <dbReference type="ChEBI" id="CHEBI:58894"/>
        <dbReference type="ChEBI" id="CHEBI:456216"/>
        <dbReference type="EC" id="6.3.5.11"/>
    </reaction>
</comment>
<comment type="cofactor">
    <cofactor evidence="1 9">
        <name>Mg(2+)</name>
        <dbReference type="ChEBI" id="CHEBI:18420"/>
    </cofactor>
</comment>
<dbReference type="InterPro" id="IPR011698">
    <property type="entry name" value="GATase_3"/>
</dbReference>
<dbReference type="InterPro" id="IPR002586">
    <property type="entry name" value="CobQ/CobB/MinD/ParA_Nub-bd_dom"/>
</dbReference>
<evidence type="ECO:0000256" key="9">
    <source>
        <dbReference type="HAMAP-Rule" id="MF_00027"/>
    </source>
</evidence>
<dbReference type="EMBL" id="WTUW01000002">
    <property type="protein sequence ID" value="MZR31317.1"/>
    <property type="molecule type" value="Genomic_DNA"/>
</dbReference>
<dbReference type="GO" id="GO:0005524">
    <property type="term" value="F:ATP binding"/>
    <property type="evidence" value="ECO:0007669"/>
    <property type="project" value="UniProtKB-UniRule"/>
</dbReference>
<keyword evidence="13" id="KW-1185">Reference proteome</keyword>
<dbReference type="NCBIfam" id="NF002204">
    <property type="entry name" value="PRK01077.1"/>
    <property type="match status" value="1"/>
</dbReference>
<comment type="function">
    <text evidence="9">Catalyzes the ATP-dependent amidation of the two carboxylate groups at positions a and c of cobyrinate, using either L-glutamine or ammonia as the nitrogen source.</text>
</comment>
<reference evidence="12 13" key="1">
    <citation type="submission" date="2019-12" db="EMBL/GenBank/DDBJ databases">
        <title>Snethiella sp. nov. sp. isolated from sea sand.</title>
        <authorList>
            <person name="Kim J."/>
            <person name="Jeong S.E."/>
            <person name="Jung H.S."/>
            <person name="Jeon C.O."/>
        </authorList>
    </citation>
    <scope>NUCLEOTIDE SEQUENCE [LARGE SCALE GENOMIC DNA]</scope>
    <source>
        <strain evidence="12 13">DP05</strain>
    </source>
</reference>
<keyword evidence="5 9" id="KW-0547">Nucleotide-binding</keyword>
<comment type="miscellaneous">
    <text evidence="9">The a and c carboxylates of cobyrinate are activated for nucleophilic attack via formation of a phosphorylated intermediate by ATP. CbiA catalyzes first the amidation of the c-carboxylate, and then that of the a-carboxylate.</text>
</comment>
<evidence type="ECO:0000313" key="13">
    <source>
        <dbReference type="Proteomes" id="UP000476030"/>
    </source>
</evidence>
<dbReference type="PANTHER" id="PTHR43873:SF1">
    <property type="entry name" value="COBYRINATE A,C-DIAMIDE SYNTHASE"/>
    <property type="match status" value="1"/>
</dbReference>
<evidence type="ECO:0000256" key="1">
    <source>
        <dbReference type="ARBA" id="ARBA00001946"/>
    </source>
</evidence>
<dbReference type="InterPro" id="IPR027417">
    <property type="entry name" value="P-loop_NTPase"/>
</dbReference>
<feature type="site" description="Increases nucleophilicity of active site Cys" evidence="9">
    <location>
        <position position="433"/>
    </location>
</feature>
<proteinExistence type="inferred from homology"/>
<dbReference type="Pfam" id="PF07685">
    <property type="entry name" value="GATase_3"/>
    <property type="match status" value="1"/>
</dbReference>
<comment type="domain">
    <text evidence="9">Comprises of two domains. The C-terminal domain contains the binding site for glutamine and catalyzes the hydrolysis of this substrate to glutamate and ammonia. The N-terminal domain is anticipated to bind ATP and cobyrinate and catalyzes the ultimate synthesis of the diamide product. The ammonia produced via the glutaminase domain is probably translocated to the adjacent domain via a molecular tunnel, where it reacts with an activated intermediate.</text>
</comment>
<evidence type="ECO:0000256" key="4">
    <source>
        <dbReference type="ARBA" id="ARBA00022598"/>
    </source>
</evidence>
<dbReference type="Gene3D" id="3.40.50.880">
    <property type="match status" value="1"/>
</dbReference>
<dbReference type="HAMAP" id="MF_00027">
    <property type="entry name" value="CobB_CbiA"/>
    <property type="match status" value="1"/>
</dbReference>
<comment type="pathway">
    <text evidence="9">Cofactor biosynthesis; adenosylcobalamin biosynthesis; cob(II)yrinate a,c-diamide from sirohydrochlorin (anaerobic route): step 10/10.</text>
</comment>
<dbReference type="Proteomes" id="UP000476030">
    <property type="component" value="Unassembled WGS sequence"/>
</dbReference>
<evidence type="ECO:0000256" key="2">
    <source>
        <dbReference type="ARBA" id="ARBA00006205"/>
    </source>
</evidence>
<dbReference type="SUPFAM" id="SSF52317">
    <property type="entry name" value="Class I glutamine amidotransferase-like"/>
    <property type="match status" value="1"/>
</dbReference>
<evidence type="ECO:0000313" key="12">
    <source>
        <dbReference type="EMBL" id="MZR31317.1"/>
    </source>
</evidence>
<name>A0A6L8WAZ0_9PROT</name>
<dbReference type="EC" id="6.3.5.11" evidence="9"/>
<dbReference type="NCBIfam" id="TIGR00379">
    <property type="entry name" value="cobB"/>
    <property type="match status" value="1"/>
</dbReference>
<feature type="active site" description="Nucleophile" evidence="9">
    <location>
        <position position="330"/>
    </location>
</feature>
<protein>
    <recommendedName>
        <fullName evidence="9">Cobyrinate a,c-diamide synthase</fullName>
        <ecNumber evidence="9">6.3.5.11</ecNumber>
    </recommendedName>
    <alternativeName>
        <fullName evidence="9">Cobyrinic acid a,c-diamide synthetase</fullName>
    </alternativeName>
</protein>
<dbReference type="UniPathway" id="UPA00148">
    <property type="reaction ID" value="UER00231"/>
</dbReference>